<keyword evidence="3" id="KW-1003">Cell membrane</keyword>
<dbReference type="Gene3D" id="3.30.240.20">
    <property type="entry name" value="bsu07140 like domains"/>
    <property type="match status" value="1"/>
</dbReference>
<evidence type="ECO:0000313" key="9">
    <source>
        <dbReference type="EMBL" id="SHM46060.1"/>
    </source>
</evidence>
<dbReference type="AlphaFoldDB" id="A0A1M7IZ56"/>
<name>A0A1M7IZ56_9RHOB</name>
<keyword evidence="10" id="KW-1185">Reference proteome</keyword>
<comment type="similarity">
    <text evidence="2">Belongs to the UPF0702 family.</text>
</comment>
<dbReference type="OrthoDB" id="9793799at2"/>
<protein>
    <recommendedName>
        <fullName evidence="8">YetF C-terminal domain-containing protein</fullName>
    </recommendedName>
</protein>
<evidence type="ECO:0000256" key="5">
    <source>
        <dbReference type="ARBA" id="ARBA00022989"/>
    </source>
</evidence>
<reference evidence="10" key="1">
    <citation type="submission" date="2016-11" db="EMBL/GenBank/DDBJ databases">
        <authorList>
            <person name="Varghese N."/>
            <person name="Submissions S."/>
        </authorList>
    </citation>
    <scope>NUCLEOTIDE SEQUENCE [LARGE SCALE GENOMIC DNA]</scope>
    <source>
        <strain evidence="10">DSM 6637</strain>
    </source>
</reference>
<evidence type="ECO:0000256" key="6">
    <source>
        <dbReference type="ARBA" id="ARBA00023136"/>
    </source>
</evidence>
<organism evidence="9 10">
    <name type="scientific">Paracoccus solventivorans</name>
    <dbReference type="NCBI Taxonomy" id="53463"/>
    <lineage>
        <taxon>Bacteria</taxon>
        <taxon>Pseudomonadati</taxon>
        <taxon>Pseudomonadota</taxon>
        <taxon>Alphaproteobacteria</taxon>
        <taxon>Rhodobacterales</taxon>
        <taxon>Paracoccaceae</taxon>
        <taxon>Paracoccus</taxon>
    </lineage>
</organism>
<evidence type="ECO:0000313" key="10">
    <source>
        <dbReference type="Proteomes" id="UP000184444"/>
    </source>
</evidence>
<dbReference type="Pfam" id="PF04239">
    <property type="entry name" value="DUF421"/>
    <property type="match status" value="1"/>
</dbReference>
<dbReference type="PANTHER" id="PTHR34582:SF6">
    <property type="entry name" value="UPF0702 TRANSMEMBRANE PROTEIN YCAP"/>
    <property type="match status" value="1"/>
</dbReference>
<dbReference type="Proteomes" id="UP000184444">
    <property type="component" value="Unassembled WGS sequence"/>
</dbReference>
<evidence type="ECO:0000256" key="4">
    <source>
        <dbReference type="ARBA" id="ARBA00022692"/>
    </source>
</evidence>
<dbReference type="STRING" id="53463.SAMN05444389_11012"/>
<proteinExistence type="inferred from homology"/>
<comment type="subcellular location">
    <subcellularLocation>
        <location evidence="1">Cell membrane</location>
        <topology evidence="1">Multi-pass membrane protein</topology>
    </subcellularLocation>
</comment>
<gene>
    <name evidence="9" type="ORF">SAMN05444389_11012</name>
</gene>
<evidence type="ECO:0000256" key="1">
    <source>
        <dbReference type="ARBA" id="ARBA00004651"/>
    </source>
</evidence>
<feature type="transmembrane region" description="Helical" evidence="7">
    <location>
        <begin position="12"/>
        <end position="30"/>
    </location>
</feature>
<feature type="domain" description="YetF C-terminal" evidence="8">
    <location>
        <begin position="89"/>
        <end position="155"/>
    </location>
</feature>
<keyword evidence="6 7" id="KW-0472">Membrane</keyword>
<keyword evidence="4 7" id="KW-0812">Transmembrane</keyword>
<dbReference type="InterPro" id="IPR007353">
    <property type="entry name" value="DUF421"/>
</dbReference>
<dbReference type="EMBL" id="FRCK01000010">
    <property type="protein sequence ID" value="SHM46060.1"/>
    <property type="molecule type" value="Genomic_DNA"/>
</dbReference>
<dbReference type="GO" id="GO:0005886">
    <property type="term" value="C:plasma membrane"/>
    <property type="evidence" value="ECO:0007669"/>
    <property type="project" value="UniProtKB-SubCell"/>
</dbReference>
<evidence type="ECO:0000259" key="8">
    <source>
        <dbReference type="Pfam" id="PF04239"/>
    </source>
</evidence>
<keyword evidence="5 7" id="KW-1133">Transmembrane helix</keyword>
<accession>A0A1M7IZ56</accession>
<evidence type="ECO:0000256" key="2">
    <source>
        <dbReference type="ARBA" id="ARBA00006448"/>
    </source>
</evidence>
<sequence>MFELQTPILELILRGALLFVLFMALFRILPRRTGGELAPMDLVFLLLVTESASHSLGDFDSLPDGAVQIVTLMALNYLTNRLSFASPGFMRLVEHAPIQIIRDGQAIPRNLRRELLTAEELRSHLRLNGIDDIAQVKSAYVESDGRLSVIRADEETDQGGGDEGSPRA</sequence>
<dbReference type="PANTHER" id="PTHR34582">
    <property type="entry name" value="UPF0702 TRANSMEMBRANE PROTEIN YCAP"/>
    <property type="match status" value="1"/>
</dbReference>
<dbReference type="InterPro" id="IPR023090">
    <property type="entry name" value="UPF0702_alpha/beta_dom_sf"/>
</dbReference>
<evidence type="ECO:0000256" key="3">
    <source>
        <dbReference type="ARBA" id="ARBA00022475"/>
    </source>
</evidence>
<dbReference type="RefSeq" id="WP_073067885.1">
    <property type="nucleotide sequence ID" value="NZ_FRCK01000010.1"/>
</dbReference>
<evidence type="ECO:0000256" key="7">
    <source>
        <dbReference type="SAM" id="Phobius"/>
    </source>
</evidence>